<proteinExistence type="predicted"/>
<evidence type="ECO:0000313" key="2">
    <source>
        <dbReference type="EMBL" id="GBP33961.1"/>
    </source>
</evidence>
<protein>
    <submittedName>
        <fullName evidence="2">Uncharacterized protein</fullName>
    </submittedName>
</protein>
<comment type="caution">
    <text evidence="2">The sequence shown here is derived from an EMBL/GenBank/DDBJ whole genome shotgun (WGS) entry which is preliminary data.</text>
</comment>
<accession>A0A4C1V596</accession>
<reference evidence="2 3" key="1">
    <citation type="journal article" date="2019" name="Commun. Biol.">
        <title>The bagworm genome reveals a unique fibroin gene that provides high tensile strength.</title>
        <authorList>
            <person name="Kono N."/>
            <person name="Nakamura H."/>
            <person name="Ohtoshi R."/>
            <person name="Tomita M."/>
            <person name="Numata K."/>
            <person name="Arakawa K."/>
        </authorList>
    </citation>
    <scope>NUCLEOTIDE SEQUENCE [LARGE SCALE GENOMIC DNA]</scope>
</reference>
<evidence type="ECO:0000313" key="3">
    <source>
        <dbReference type="Proteomes" id="UP000299102"/>
    </source>
</evidence>
<dbReference type="AlphaFoldDB" id="A0A4C1V596"/>
<keyword evidence="3" id="KW-1185">Reference proteome</keyword>
<name>A0A4C1V596_EUMVA</name>
<feature type="region of interest" description="Disordered" evidence="1">
    <location>
        <begin position="97"/>
        <end position="126"/>
    </location>
</feature>
<dbReference type="Proteomes" id="UP000299102">
    <property type="component" value="Unassembled WGS sequence"/>
</dbReference>
<evidence type="ECO:0000256" key="1">
    <source>
        <dbReference type="SAM" id="MobiDB-lite"/>
    </source>
</evidence>
<organism evidence="2 3">
    <name type="scientific">Eumeta variegata</name>
    <name type="common">Bagworm moth</name>
    <name type="synonym">Eumeta japonica</name>
    <dbReference type="NCBI Taxonomy" id="151549"/>
    <lineage>
        <taxon>Eukaryota</taxon>
        <taxon>Metazoa</taxon>
        <taxon>Ecdysozoa</taxon>
        <taxon>Arthropoda</taxon>
        <taxon>Hexapoda</taxon>
        <taxon>Insecta</taxon>
        <taxon>Pterygota</taxon>
        <taxon>Neoptera</taxon>
        <taxon>Endopterygota</taxon>
        <taxon>Lepidoptera</taxon>
        <taxon>Glossata</taxon>
        <taxon>Ditrysia</taxon>
        <taxon>Tineoidea</taxon>
        <taxon>Psychidae</taxon>
        <taxon>Oiketicinae</taxon>
        <taxon>Eumeta</taxon>
    </lineage>
</organism>
<dbReference type="EMBL" id="BGZK01000282">
    <property type="protein sequence ID" value="GBP33961.1"/>
    <property type="molecule type" value="Genomic_DNA"/>
</dbReference>
<gene>
    <name evidence="2" type="ORF">EVAR_24875_1</name>
</gene>
<sequence>MQRKRNAIPICSTVLETSLKRRALECHRGPTLGRNGRDRTPWPLSGQSRCADLLTFVRSRVIPIDKTYTDLKWAQHYRRYLFNECYKVLLAFDRMRTGKRNRHRQPDSPDPNPKNKRDDISINQLT</sequence>